<evidence type="ECO:0000313" key="4">
    <source>
        <dbReference type="Proteomes" id="UP000193218"/>
    </source>
</evidence>
<name>A0A1Y1UFD9_9TREE</name>
<dbReference type="GeneID" id="33557770"/>
<dbReference type="AlphaFoldDB" id="A0A1Y1UFD9"/>
<sequence length="367" mass="40970">MTSPTSLEALARAAIFPHKGEQLGPNLLGYFLDSLFLGFEFMLFAHWAAWSWKDRALIRILVCCSVVFSLAVSCFNLSCLLHLFGFNFGEYANFFKADYIAWFGVLSVLPTVSTQLFYIDRAYRLNGKSLLIAVPTFALTLATLASGVGRTIILLSTKVETGYNVRVAVQQPTYEAMNYLWIISTLLNELTLAGLIVFGLTKSKSEWPQTSSTAQKALFLTVEAQLPSALIFLILALVRLIRPTSTVGTFFEHWHTKVFTLGLLVLLNSRFSLLKTSDGSENTWNKGASHLHQATINVLTETYIESSRVDPPKVGLNRDFAQRNSLDAISEDEDKDPQGYNDLSYMQNDSSMGLTTNYPEDIKVVLR</sequence>
<feature type="transmembrane region" description="Helical" evidence="1">
    <location>
        <begin position="27"/>
        <end position="48"/>
    </location>
</feature>
<dbReference type="OrthoDB" id="2562493at2759"/>
<feature type="transmembrane region" description="Helical" evidence="1">
    <location>
        <begin position="60"/>
        <end position="84"/>
    </location>
</feature>
<organism evidence="3 4">
    <name type="scientific">Kockovaella imperatae</name>
    <dbReference type="NCBI Taxonomy" id="4999"/>
    <lineage>
        <taxon>Eukaryota</taxon>
        <taxon>Fungi</taxon>
        <taxon>Dikarya</taxon>
        <taxon>Basidiomycota</taxon>
        <taxon>Agaricomycotina</taxon>
        <taxon>Tremellomycetes</taxon>
        <taxon>Tremellales</taxon>
        <taxon>Cuniculitremaceae</taxon>
        <taxon>Kockovaella</taxon>
    </lineage>
</organism>
<dbReference type="InterPro" id="IPR045339">
    <property type="entry name" value="DUF6534"/>
</dbReference>
<keyword evidence="1" id="KW-0472">Membrane</keyword>
<dbReference type="Pfam" id="PF20152">
    <property type="entry name" value="DUF6534"/>
    <property type="match status" value="1"/>
</dbReference>
<dbReference type="InParanoid" id="A0A1Y1UFD9"/>
<evidence type="ECO:0000313" key="3">
    <source>
        <dbReference type="EMBL" id="ORX36763.1"/>
    </source>
</evidence>
<keyword evidence="4" id="KW-1185">Reference proteome</keyword>
<accession>A0A1Y1UFD9</accession>
<gene>
    <name evidence="3" type="ORF">BD324DRAFT_627090</name>
</gene>
<dbReference type="RefSeq" id="XP_021870832.1">
    <property type="nucleotide sequence ID" value="XM_022015961.1"/>
</dbReference>
<evidence type="ECO:0000256" key="1">
    <source>
        <dbReference type="SAM" id="Phobius"/>
    </source>
</evidence>
<dbReference type="Proteomes" id="UP000193218">
    <property type="component" value="Unassembled WGS sequence"/>
</dbReference>
<feature type="transmembrane region" description="Helical" evidence="1">
    <location>
        <begin position="218"/>
        <end position="242"/>
    </location>
</feature>
<dbReference type="STRING" id="4999.A0A1Y1UFD9"/>
<reference evidence="3 4" key="1">
    <citation type="submission" date="2017-03" db="EMBL/GenBank/DDBJ databases">
        <title>Widespread Adenine N6-methylation of Active Genes in Fungi.</title>
        <authorList>
            <consortium name="DOE Joint Genome Institute"/>
            <person name="Mondo S.J."/>
            <person name="Dannebaum R.O."/>
            <person name="Kuo R.C."/>
            <person name="Louie K.B."/>
            <person name="Bewick A.J."/>
            <person name="Labutti K."/>
            <person name="Haridas S."/>
            <person name="Kuo A."/>
            <person name="Salamov A."/>
            <person name="Ahrendt S.R."/>
            <person name="Lau R."/>
            <person name="Bowen B.P."/>
            <person name="Lipzen A."/>
            <person name="Sullivan W."/>
            <person name="Andreopoulos W.B."/>
            <person name="Clum A."/>
            <person name="Lindquist E."/>
            <person name="Daum C."/>
            <person name="Northen T.R."/>
            <person name="Ramamoorthy G."/>
            <person name="Schmitz R.J."/>
            <person name="Gryganskyi A."/>
            <person name="Culley D."/>
            <person name="Magnuson J."/>
            <person name="James T.Y."/>
            <person name="O'Malley M.A."/>
            <person name="Stajich J.E."/>
            <person name="Spatafora J.W."/>
            <person name="Visel A."/>
            <person name="Grigoriev I.V."/>
        </authorList>
    </citation>
    <scope>NUCLEOTIDE SEQUENCE [LARGE SCALE GENOMIC DNA]</scope>
    <source>
        <strain evidence="3 4">NRRL Y-17943</strain>
    </source>
</reference>
<comment type="caution">
    <text evidence="3">The sequence shown here is derived from an EMBL/GenBank/DDBJ whole genome shotgun (WGS) entry which is preliminary data.</text>
</comment>
<dbReference type="PANTHER" id="PTHR40465:SF1">
    <property type="entry name" value="DUF6534 DOMAIN-CONTAINING PROTEIN"/>
    <property type="match status" value="1"/>
</dbReference>
<feature type="transmembrane region" description="Helical" evidence="1">
    <location>
        <begin position="99"/>
        <end position="118"/>
    </location>
</feature>
<feature type="transmembrane region" description="Helical" evidence="1">
    <location>
        <begin position="176"/>
        <end position="198"/>
    </location>
</feature>
<evidence type="ECO:0000259" key="2">
    <source>
        <dbReference type="Pfam" id="PF20152"/>
    </source>
</evidence>
<protein>
    <recommendedName>
        <fullName evidence="2">DUF6534 domain-containing protein</fullName>
    </recommendedName>
</protein>
<keyword evidence="1" id="KW-1133">Transmembrane helix</keyword>
<dbReference type="EMBL" id="NBSH01000007">
    <property type="protein sequence ID" value="ORX36763.1"/>
    <property type="molecule type" value="Genomic_DNA"/>
</dbReference>
<proteinExistence type="predicted"/>
<feature type="domain" description="DUF6534" evidence="2">
    <location>
        <begin position="190"/>
        <end position="271"/>
    </location>
</feature>
<feature type="transmembrane region" description="Helical" evidence="1">
    <location>
        <begin position="130"/>
        <end position="156"/>
    </location>
</feature>
<dbReference type="PANTHER" id="PTHR40465">
    <property type="entry name" value="CHROMOSOME 1, WHOLE GENOME SHOTGUN SEQUENCE"/>
    <property type="match status" value="1"/>
</dbReference>
<keyword evidence="1" id="KW-0812">Transmembrane</keyword>